<feature type="region of interest" description="Disordered" evidence="1">
    <location>
        <begin position="72"/>
        <end position="95"/>
    </location>
</feature>
<dbReference type="Proteomes" id="UP000297245">
    <property type="component" value="Unassembled WGS sequence"/>
</dbReference>
<feature type="region of interest" description="Disordered" evidence="1">
    <location>
        <begin position="184"/>
        <end position="203"/>
    </location>
</feature>
<evidence type="ECO:0000313" key="2">
    <source>
        <dbReference type="EMBL" id="THU94276.1"/>
    </source>
</evidence>
<gene>
    <name evidence="2" type="ORF">K435DRAFT_799038</name>
</gene>
<sequence>MGVISASLPGVGTLIGLVTDSIHLNGTAVEGSALALGAQVSSTAPSSTQVNNTDATQTQPQFTTAHATSFATETTNAPRSTATFPPSVPSASSSSVSQADATCTLPENSFSTSISTANTLAANNGRSANNNSVLPFHDITYSKNGTQGTQEVAFITRGGGAGTITDNASFLIVTNLLTLVDRTPTSEGNVPPNDSGDKSTSALPKSTIIGVSAISDIVKMRIGTLPDCYDQNNEGVNLDVASLDKGGGVEASAPRANSRSSQICTGSLSMRANPIVQVPSLTSLPDTCNYNYAIGPNSGYGIDMAAIGATTPAAGVVGIGAARMGSVRTIENVGGNMNSNTNKPNILNNALPPPPMLTLPTPSNIVTSPFDSLEPASAVSVSQTHGLWRFPLNVGMSQYNASSSSFKRLTGWKGRENVCTDPWGILLSVDGDIVTLPNCMMDDSQLRLFYFENKIYILVQPLEKRQLRVKEF</sequence>
<protein>
    <submittedName>
        <fullName evidence="2">Uncharacterized protein</fullName>
    </submittedName>
</protein>
<keyword evidence="3" id="KW-1185">Reference proteome</keyword>
<reference evidence="2 3" key="1">
    <citation type="journal article" date="2019" name="Nat. Ecol. Evol.">
        <title>Megaphylogeny resolves global patterns of mushroom evolution.</title>
        <authorList>
            <person name="Varga T."/>
            <person name="Krizsan K."/>
            <person name="Foldi C."/>
            <person name="Dima B."/>
            <person name="Sanchez-Garcia M."/>
            <person name="Sanchez-Ramirez S."/>
            <person name="Szollosi G.J."/>
            <person name="Szarkandi J.G."/>
            <person name="Papp V."/>
            <person name="Albert L."/>
            <person name="Andreopoulos W."/>
            <person name="Angelini C."/>
            <person name="Antonin V."/>
            <person name="Barry K.W."/>
            <person name="Bougher N.L."/>
            <person name="Buchanan P."/>
            <person name="Buyck B."/>
            <person name="Bense V."/>
            <person name="Catcheside P."/>
            <person name="Chovatia M."/>
            <person name="Cooper J."/>
            <person name="Damon W."/>
            <person name="Desjardin D."/>
            <person name="Finy P."/>
            <person name="Geml J."/>
            <person name="Haridas S."/>
            <person name="Hughes K."/>
            <person name="Justo A."/>
            <person name="Karasinski D."/>
            <person name="Kautmanova I."/>
            <person name="Kiss B."/>
            <person name="Kocsube S."/>
            <person name="Kotiranta H."/>
            <person name="LaButti K.M."/>
            <person name="Lechner B.E."/>
            <person name="Liimatainen K."/>
            <person name="Lipzen A."/>
            <person name="Lukacs Z."/>
            <person name="Mihaltcheva S."/>
            <person name="Morgado L.N."/>
            <person name="Niskanen T."/>
            <person name="Noordeloos M.E."/>
            <person name="Ohm R.A."/>
            <person name="Ortiz-Santana B."/>
            <person name="Ovrebo C."/>
            <person name="Racz N."/>
            <person name="Riley R."/>
            <person name="Savchenko A."/>
            <person name="Shiryaev A."/>
            <person name="Soop K."/>
            <person name="Spirin V."/>
            <person name="Szebenyi C."/>
            <person name="Tomsovsky M."/>
            <person name="Tulloss R.E."/>
            <person name="Uehling J."/>
            <person name="Grigoriev I.V."/>
            <person name="Vagvolgyi C."/>
            <person name="Papp T."/>
            <person name="Martin F.M."/>
            <person name="Miettinen O."/>
            <person name="Hibbett D.S."/>
            <person name="Nagy L.G."/>
        </authorList>
    </citation>
    <scope>NUCLEOTIDE SEQUENCE [LARGE SCALE GENOMIC DNA]</scope>
    <source>
        <strain evidence="2 3">CBS 962.96</strain>
    </source>
</reference>
<dbReference type="AlphaFoldDB" id="A0A4S8LX58"/>
<dbReference type="EMBL" id="ML179228">
    <property type="protein sequence ID" value="THU94276.1"/>
    <property type="molecule type" value="Genomic_DNA"/>
</dbReference>
<evidence type="ECO:0000256" key="1">
    <source>
        <dbReference type="SAM" id="MobiDB-lite"/>
    </source>
</evidence>
<accession>A0A4S8LX58</accession>
<evidence type="ECO:0000313" key="3">
    <source>
        <dbReference type="Proteomes" id="UP000297245"/>
    </source>
</evidence>
<proteinExistence type="predicted"/>
<organism evidence="2 3">
    <name type="scientific">Dendrothele bispora (strain CBS 962.96)</name>
    <dbReference type="NCBI Taxonomy" id="1314807"/>
    <lineage>
        <taxon>Eukaryota</taxon>
        <taxon>Fungi</taxon>
        <taxon>Dikarya</taxon>
        <taxon>Basidiomycota</taxon>
        <taxon>Agaricomycotina</taxon>
        <taxon>Agaricomycetes</taxon>
        <taxon>Agaricomycetidae</taxon>
        <taxon>Agaricales</taxon>
        <taxon>Agaricales incertae sedis</taxon>
        <taxon>Dendrothele</taxon>
    </lineage>
</organism>
<feature type="compositionally biased region" description="Low complexity" evidence="1">
    <location>
        <begin position="80"/>
        <end position="95"/>
    </location>
</feature>
<name>A0A4S8LX58_DENBC</name>